<dbReference type="Pfam" id="PF06057">
    <property type="entry name" value="VirJ"/>
    <property type="match status" value="1"/>
</dbReference>
<feature type="chain" id="PRO_5020535180" description="Bacterial virulence domain-containing protein" evidence="1">
    <location>
        <begin position="24"/>
        <end position="223"/>
    </location>
</feature>
<dbReference type="EMBL" id="CP037954">
    <property type="protein sequence ID" value="QBO59001.1"/>
    <property type="molecule type" value="Genomic_DNA"/>
</dbReference>
<keyword evidence="1" id="KW-0732">Signal</keyword>
<feature type="signal peptide" evidence="1">
    <location>
        <begin position="1"/>
        <end position="23"/>
    </location>
</feature>
<sequence length="223" mass="25872">MKNLAKILTVFSLLVLFSCQNTSSFPVFEWNSKSDKPIVFYISGDAGFNTFSKTFSQELHRYGYDVFALNTKKYFWTKKTPSRASKDTENYLKQAIKDRTNKKIIIIGYSYGADVAPFIYNRFDRDFQKNIQDLIIIGPSKVNDFEIHLEEYVTGHMQHGFSVVNEINQLKNVPFTLVVSDLERAYFPKNEITLKNYQFLHLPGDHHFGGNTKMLADAIIKYF</sequence>
<dbReference type="Gene3D" id="3.40.50.1820">
    <property type="entry name" value="alpha/beta hydrolase"/>
    <property type="match status" value="1"/>
</dbReference>
<evidence type="ECO:0000256" key="1">
    <source>
        <dbReference type="SAM" id="SignalP"/>
    </source>
</evidence>
<dbReference type="KEGG" id="csal:NBC122_02195"/>
<evidence type="ECO:0000313" key="4">
    <source>
        <dbReference type="Proteomes" id="UP000294419"/>
    </source>
</evidence>
<dbReference type="PROSITE" id="PS51257">
    <property type="entry name" value="PROKAR_LIPOPROTEIN"/>
    <property type="match status" value="1"/>
</dbReference>
<evidence type="ECO:0000313" key="3">
    <source>
        <dbReference type="EMBL" id="QBO59001.1"/>
    </source>
</evidence>
<reference evidence="3 4" key="1">
    <citation type="submission" date="2019-03" db="EMBL/GenBank/DDBJ databases">
        <authorList>
            <person name="Kim H."/>
            <person name="Yu S.-M."/>
        </authorList>
    </citation>
    <scope>NUCLEOTIDE SEQUENCE [LARGE SCALE GENOMIC DNA]</scope>
    <source>
        <strain evidence="3 4">NBC122</strain>
    </source>
</reference>
<dbReference type="RefSeq" id="WP_133440377.1">
    <property type="nucleotide sequence ID" value="NZ_CP037954.1"/>
</dbReference>
<dbReference type="Proteomes" id="UP000294419">
    <property type="component" value="Chromosome"/>
</dbReference>
<protein>
    <recommendedName>
        <fullName evidence="2">Bacterial virulence domain-containing protein</fullName>
    </recommendedName>
</protein>
<dbReference type="SUPFAM" id="SSF53474">
    <property type="entry name" value="alpha/beta-Hydrolases"/>
    <property type="match status" value="1"/>
</dbReference>
<dbReference type="AlphaFoldDB" id="A0A4P6ZH09"/>
<name>A0A4P6ZH09_9FLAO</name>
<organism evidence="3 4">
    <name type="scientific">Chryseobacterium salivictor</name>
    <dbReference type="NCBI Taxonomy" id="2547600"/>
    <lineage>
        <taxon>Bacteria</taxon>
        <taxon>Pseudomonadati</taxon>
        <taxon>Bacteroidota</taxon>
        <taxon>Flavobacteriia</taxon>
        <taxon>Flavobacteriales</taxon>
        <taxon>Weeksellaceae</taxon>
        <taxon>Chryseobacterium group</taxon>
        <taxon>Chryseobacterium</taxon>
    </lineage>
</organism>
<feature type="domain" description="Bacterial virulence" evidence="2">
    <location>
        <begin position="39"/>
        <end position="221"/>
    </location>
</feature>
<gene>
    <name evidence="3" type="ORF">NBC122_02195</name>
</gene>
<dbReference type="InterPro" id="IPR010333">
    <property type="entry name" value="VirJ"/>
</dbReference>
<proteinExistence type="predicted"/>
<dbReference type="OrthoDB" id="641022at2"/>
<dbReference type="InterPro" id="IPR029058">
    <property type="entry name" value="AB_hydrolase_fold"/>
</dbReference>
<evidence type="ECO:0000259" key="2">
    <source>
        <dbReference type="Pfam" id="PF06057"/>
    </source>
</evidence>
<accession>A0A4P6ZH09</accession>
<keyword evidence="4" id="KW-1185">Reference proteome</keyword>